<dbReference type="SUPFAM" id="SSF52833">
    <property type="entry name" value="Thioredoxin-like"/>
    <property type="match status" value="1"/>
</dbReference>
<sequence length="132" mass="14842">MPINQSFQLPATAQDLPLAASAKSPLYLVFVSSIHPETGLSWCPDVRAAMPIIEAAFNKDERKGLELGIVEVGQRPEWKEPTNVFRTQWNVHNVPCLVRYERKGEDGSVVETGRMIEEEFLKEGKLDEFLSA</sequence>
<protein>
    <recommendedName>
        <fullName evidence="2">Thioredoxin domain-containing protein</fullName>
    </recommendedName>
</protein>
<name>A0A9W4UAU7_9PLEO</name>
<dbReference type="GO" id="GO:0047134">
    <property type="term" value="F:protein-disulfide reductase [NAD(P)H] activity"/>
    <property type="evidence" value="ECO:0007669"/>
    <property type="project" value="InterPro"/>
</dbReference>
<reference evidence="3" key="1">
    <citation type="submission" date="2023-01" db="EMBL/GenBank/DDBJ databases">
        <authorList>
            <person name="Van Ghelder C."/>
            <person name="Rancurel C."/>
        </authorList>
    </citation>
    <scope>NUCLEOTIDE SEQUENCE</scope>
    <source>
        <strain evidence="3">CNCM I-4278</strain>
    </source>
</reference>
<organism evidence="3 4">
    <name type="scientific">Periconia digitata</name>
    <dbReference type="NCBI Taxonomy" id="1303443"/>
    <lineage>
        <taxon>Eukaryota</taxon>
        <taxon>Fungi</taxon>
        <taxon>Dikarya</taxon>
        <taxon>Ascomycota</taxon>
        <taxon>Pezizomycotina</taxon>
        <taxon>Dothideomycetes</taxon>
        <taxon>Pleosporomycetidae</taxon>
        <taxon>Pleosporales</taxon>
        <taxon>Massarineae</taxon>
        <taxon>Periconiaceae</taxon>
        <taxon>Periconia</taxon>
    </lineage>
</organism>
<dbReference type="InterPro" id="IPR036249">
    <property type="entry name" value="Thioredoxin-like_sf"/>
</dbReference>
<dbReference type="InterPro" id="IPR010357">
    <property type="entry name" value="TXNDC17_dom"/>
</dbReference>
<dbReference type="PANTHER" id="PTHR12452:SF0">
    <property type="entry name" value="THIOREDOXIN DOMAIN-CONTAINING PROTEIN 17"/>
    <property type="match status" value="1"/>
</dbReference>
<dbReference type="InterPro" id="IPR045108">
    <property type="entry name" value="TXNDC17-like"/>
</dbReference>
<dbReference type="Gene3D" id="3.40.30.10">
    <property type="entry name" value="Glutaredoxin"/>
    <property type="match status" value="1"/>
</dbReference>
<dbReference type="GO" id="GO:0005829">
    <property type="term" value="C:cytosol"/>
    <property type="evidence" value="ECO:0007669"/>
    <property type="project" value="TreeGrafter"/>
</dbReference>
<keyword evidence="4" id="KW-1185">Reference proteome</keyword>
<dbReference type="EMBL" id="CAOQHR010000002">
    <property type="protein sequence ID" value="CAI6327480.1"/>
    <property type="molecule type" value="Genomic_DNA"/>
</dbReference>
<proteinExistence type="inferred from homology"/>
<evidence type="ECO:0000259" key="2">
    <source>
        <dbReference type="Pfam" id="PF06110"/>
    </source>
</evidence>
<dbReference type="PANTHER" id="PTHR12452">
    <property type="entry name" value="42-9-9 PROTEIN-RELATED"/>
    <property type="match status" value="1"/>
</dbReference>
<gene>
    <name evidence="3" type="ORF">PDIGIT_LOCUS3899</name>
</gene>
<dbReference type="Pfam" id="PF06110">
    <property type="entry name" value="TXD17-like_Trx"/>
    <property type="match status" value="1"/>
</dbReference>
<evidence type="ECO:0000313" key="3">
    <source>
        <dbReference type="EMBL" id="CAI6327480.1"/>
    </source>
</evidence>
<evidence type="ECO:0000256" key="1">
    <source>
        <dbReference type="ARBA" id="ARBA00008987"/>
    </source>
</evidence>
<dbReference type="OrthoDB" id="78947at2759"/>
<comment type="caution">
    <text evidence="3">The sequence shown here is derived from an EMBL/GenBank/DDBJ whole genome shotgun (WGS) entry which is preliminary data.</text>
</comment>
<feature type="domain" description="Thioredoxin" evidence="2">
    <location>
        <begin position="20"/>
        <end position="103"/>
    </location>
</feature>
<evidence type="ECO:0000313" key="4">
    <source>
        <dbReference type="Proteomes" id="UP001152607"/>
    </source>
</evidence>
<dbReference type="AlphaFoldDB" id="A0A9W4UAU7"/>
<comment type="similarity">
    <text evidence="1">Belongs to the thioredoxin family.</text>
</comment>
<dbReference type="Proteomes" id="UP001152607">
    <property type="component" value="Unassembled WGS sequence"/>
</dbReference>
<accession>A0A9W4UAU7</accession>